<accession>A0A834XLF9</accession>
<comment type="caution">
    <text evidence="1">The sequence shown here is derived from an EMBL/GenBank/DDBJ whole genome shotgun (WGS) entry which is preliminary data.</text>
</comment>
<evidence type="ECO:0000313" key="1">
    <source>
        <dbReference type="EMBL" id="KAF7988901.1"/>
    </source>
</evidence>
<dbReference type="Proteomes" id="UP000639338">
    <property type="component" value="Unassembled WGS sequence"/>
</dbReference>
<evidence type="ECO:0000313" key="2">
    <source>
        <dbReference type="Proteomes" id="UP000639338"/>
    </source>
</evidence>
<name>A0A834XLF9_APHGI</name>
<protein>
    <submittedName>
        <fullName evidence="1">Uncharacterized protein</fullName>
    </submittedName>
</protein>
<gene>
    <name evidence="1" type="ORF">HCN44_007211</name>
</gene>
<keyword evidence="2" id="KW-1185">Reference proteome</keyword>
<dbReference type="EMBL" id="JACMRX010000005">
    <property type="protein sequence ID" value="KAF7988901.1"/>
    <property type="molecule type" value="Genomic_DNA"/>
</dbReference>
<reference evidence="1 2" key="1">
    <citation type="submission" date="2020-08" db="EMBL/GenBank/DDBJ databases">
        <title>Aphidius gifuensis genome sequencing and assembly.</title>
        <authorList>
            <person name="Du Z."/>
        </authorList>
    </citation>
    <scope>NUCLEOTIDE SEQUENCE [LARGE SCALE GENOMIC DNA]</scope>
    <source>
        <strain evidence="1">YNYX2018</strain>
        <tissue evidence="1">Adults</tissue>
    </source>
</reference>
<organism evidence="1 2">
    <name type="scientific">Aphidius gifuensis</name>
    <name type="common">Parasitoid wasp</name>
    <dbReference type="NCBI Taxonomy" id="684658"/>
    <lineage>
        <taxon>Eukaryota</taxon>
        <taxon>Metazoa</taxon>
        <taxon>Ecdysozoa</taxon>
        <taxon>Arthropoda</taxon>
        <taxon>Hexapoda</taxon>
        <taxon>Insecta</taxon>
        <taxon>Pterygota</taxon>
        <taxon>Neoptera</taxon>
        <taxon>Endopterygota</taxon>
        <taxon>Hymenoptera</taxon>
        <taxon>Apocrita</taxon>
        <taxon>Ichneumonoidea</taxon>
        <taxon>Braconidae</taxon>
        <taxon>Aphidiinae</taxon>
        <taxon>Aphidius</taxon>
    </lineage>
</organism>
<proteinExistence type="predicted"/>
<dbReference type="AlphaFoldDB" id="A0A834XLF9"/>
<sequence length="112" mass="12610">MSIYDYAISNSERKETILARRLLDGVIKPEAIARSTLSRQKSKIQGRNPAGAKPCILHVGDVRAIKTFARGWAEKYKEEGWTTQSVDKVTQSLRTRVNKVKQSLKKDQHSAA</sequence>